<dbReference type="Gene3D" id="3.30.200.20">
    <property type="entry name" value="Phosphorylase Kinase, domain 1"/>
    <property type="match status" value="1"/>
</dbReference>
<dbReference type="InterPro" id="IPR000719">
    <property type="entry name" value="Prot_kinase_dom"/>
</dbReference>
<keyword evidence="5 12" id="KW-0418">Kinase</keyword>
<keyword evidence="10" id="KW-1133">Transmembrane helix</keyword>
<dbReference type="AlphaFoldDB" id="A0A1H6CRT2"/>
<evidence type="ECO:0000256" key="5">
    <source>
        <dbReference type="ARBA" id="ARBA00022777"/>
    </source>
</evidence>
<gene>
    <name evidence="12" type="ORF">SAMN04489712_11176</name>
</gene>
<dbReference type="GO" id="GO:0045717">
    <property type="term" value="P:negative regulation of fatty acid biosynthetic process"/>
    <property type="evidence" value="ECO:0007669"/>
    <property type="project" value="UniProtKB-ARBA"/>
</dbReference>
<dbReference type="PROSITE" id="PS50011">
    <property type="entry name" value="PROTEIN_KINASE_DOM"/>
    <property type="match status" value="1"/>
</dbReference>
<dbReference type="FunFam" id="3.30.200.20:FF:000035">
    <property type="entry name" value="Serine/threonine protein kinase Stk1"/>
    <property type="match status" value="1"/>
</dbReference>
<dbReference type="GO" id="GO:0005524">
    <property type="term" value="F:ATP binding"/>
    <property type="evidence" value="ECO:0007669"/>
    <property type="project" value="UniProtKB-KW"/>
</dbReference>
<evidence type="ECO:0000256" key="10">
    <source>
        <dbReference type="SAM" id="Phobius"/>
    </source>
</evidence>
<dbReference type="RefSeq" id="WP_235018069.1">
    <property type="nucleotide sequence ID" value="NZ_FNVO01000011.1"/>
</dbReference>
<dbReference type="Pfam" id="PF00069">
    <property type="entry name" value="Pkinase"/>
    <property type="match status" value="1"/>
</dbReference>
<comment type="catalytic activity">
    <reaction evidence="7">
        <text>L-threonyl-[protein] + ATP = O-phospho-L-threonyl-[protein] + ADP + H(+)</text>
        <dbReference type="Rhea" id="RHEA:46608"/>
        <dbReference type="Rhea" id="RHEA-COMP:11060"/>
        <dbReference type="Rhea" id="RHEA-COMP:11605"/>
        <dbReference type="ChEBI" id="CHEBI:15378"/>
        <dbReference type="ChEBI" id="CHEBI:30013"/>
        <dbReference type="ChEBI" id="CHEBI:30616"/>
        <dbReference type="ChEBI" id="CHEBI:61977"/>
        <dbReference type="ChEBI" id="CHEBI:456216"/>
        <dbReference type="EC" id="2.7.11.1"/>
    </reaction>
</comment>
<keyword evidence="13" id="KW-1185">Reference proteome</keyword>
<dbReference type="FunFam" id="1.10.510.10:FF:000021">
    <property type="entry name" value="Serine/threonine protein kinase"/>
    <property type="match status" value="1"/>
</dbReference>
<keyword evidence="10" id="KW-0472">Membrane</keyword>
<evidence type="ECO:0000256" key="3">
    <source>
        <dbReference type="ARBA" id="ARBA00022679"/>
    </source>
</evidence>
<evidence type="ECO:0000256" key="2">
    <source>
        <dbReference type="ARBA" id="ARBA00022527"/>
    </source>
</evidence>
<evidence type="ECO:0000256" key="4">
    <source>
        <dbReference type="ARBA" id="ARBA00022741"/>
    </source>
</evidence>
<dbReference type="InterPro" id="IPR008271">
    <property type="entry name" value="Ser/Thr_kinase_AS"/>
</dbReference>
<evidence type="ECO:0000256" key="7">
    <source>
        <dbReference type="ARBA" id="ARBA00047899"/>
    </source>
</evidence>
<dbReference type="SUPFAM" id="SSF56112">
    <property type="entry name" value="Protein kinase-like (PK-like)"/>
    <property type="match status" value="1"/>
</dbReference>
<dbReference type="GO" id="GO:0004674">
    <property type="term" value="F:protein serine/threonine kinase activity"/>
    <property type="evidence" value="ECO:0007669"/>
    <property type="project" value="UniProtKB-KW"/>
</dbReference>
<dbReference type="SMART" id="SM00220">
    <property type="entry name" value="S_TKc"/>
    <property type="match status" value="1"/>
</dbReference>
<evidence type="ECO:0000256" key="1">
    <source>
        <dbReference type="ARBA" id="ARBA00012513"/>
    </source>
</evidence>
<comment type="catalytic activity">
    <reaction evidence="8">
        <text>L-seryl-[protein] + ATP = O-phospho-L-seryl-[protein] + ADP + H(+)</text>
        <dbReference type="Rhea" id="RHEA:17989"/>
        <dbReference type="Rhea" id="RHEA-COMP:9863"/>
        <dbReference type="Rhea" id="RHEA-COMP:11604"/>
        <dbReference type="ChEBI" id="CHEBI:15378"/>
        <dbReference type="ChEBI" id="CHEBI:29999"/>
        <dbReference type="ChEBI" id="CHEBI:30616"/>
        <dbReference type="ChEBI" id="CHEBI:83421"/>
        <dbReference type="ChEBI" id="CHEBI:456216"/>
        <dbReference type="EC" id="2.7.11.1"/>
    </reaction>
</comment>
<accession>A0A1H6CRT2</accession>
<evidence type="ECO:0000259" key="11">
    <source>
        <dbReference type="PROSITE" id="PS50011"/>
    </source>
</evidence>
<keyword evidence="6" id="KW-0067">ATP-binding</keyword>
<feature type="transmembrane region" description="Helical" evidence="10">
    <location>
        <begin position="449"/>
        <end position="471"/>
    </location>
</feature>
<dbReference type="PROSITE" id="PS00108">
    <property type="entry name" value="PROTEIN_KINASE_ST"/>
    <property type="match status" value="1"/>
</dbReference>
<name>A0A1H6CRT2_9ACTN</name>
<feature type="domain" description="Protein kinase" evidence="11">
    <location>
        <begin position="12"/>
        <end position="272"/>
    </location>
</feature>
<dbReference type="EC" id="2.7.11.1" evidence="1"/>
<evidence type="ECO:0000313" key="13">
    <source>
        <dbReference type="Proteomes" id="UP000236723"/>
    </source>
</evidence>
<feature type="region of interest" description="Disordered" evidence="9">
    <location>
        <begin position="298"/>
        <end position="358"/>
    </location>
</feature>
<dbReference type="PANTHER" id="PTHR43289:SF6">
    <property type="entry name" value="SERINE_THREONINE-PROTEIN KINASE NEKL-3"/>
    <property type="match status" value="1"/>
</dbReference>
<dbReference type="Gene3D" id="1.10.510.10">
    <property type="entry name" value="Transferase(Phosphotransferase) domain 1"/>
    <property type="match status" value="1"/>
</dbReference>
<dbReference type="Proteomes" id="UP000236723">
    <property type="component" value="Unassembled WGS sequence"/>
</dbReference>
<sequence>MTSADLVLDSRYRLLRRLATGGMGEVWEGSDELLNRPVAVKLLRQEHVGDEHARARFRAEARYAAALQHGGIAQVYDYGEHDDRAYLVMELVPGESLSRILARTGGLTPEATLDVVAQAARALQVAHTAGIIHRDVKPGNLMVTAEGTVKITDFGIARGLNVSTLTQTGMVMGTAHYVSPEQASGQPITFATDLYSLGVVAFECLTGRPPFDAEQPVAIALKHVREAPPELSAEVPDAVRALVRALLAKDPQERPGDAQAVADEAYMIHDALLAGEPVTGSFDDPFAASSGYSFGDDLFDDVFEDPPGGGHDTGPGGRPGEPAPTVVGGFGTGAWRRNGASAGRSELDGDGAPDTLASAKPWDSLASAKPWDSLASAKPWDSLAEVKPEAPLAGARSRASLAGGRAEGSLAGAESAAALAGTRSTASVAAAGSPDTLAGVKASLQRRTVLVIASVATGVLLLGVVAAGTIWRGSDSASADYKKTRDQAPAAVPESQSPVPSRVPSPAGMTGPPSWPSRRPDVHNSTASTTPTPSASPTGRLSPSPTRPSPPPEEPTPTPTESNTSSPSPVDPPPDGSSPGEGQSGSE</sequence>
<feature type="region of interest" description="Disordered" evidence="9">
    <location>
        <begin position="475"/>
        <end position="587"/>
    </location>
</feature>
<evidence type="ECO:0000256" key="8">
    <source>
        <dbReference type="ARBA" id="ARBA00048679"/>
    </source>
</evidence>
<evidence type="ECO:0000256" key="9">
    <source>
        <dbReference type="SAM" id="MobiDB-lite"/>
    </source>
</evidence>
<keyword evidence="10" id="KW-0812">Transmembrane</keyword>
<dbReference type="PANTHER" id="PTHR43289">
    <property type="entry name" value="MITOGEN-ACTIVATED PROTEIN KINASE KINASE KINASE 20-RELATED"/>
    <property type="match status" value="1"/>
</dbReference>
<feature type="compositionally biased region" description="Gly residues" evidence="9">
    <location>
        <begin position="307"/>
        <end position="319"/>
    </location>
</feature>
<feature type="compositionally biased region" description="Low complexity" evidence="9">
    <location>
        <begin position="559"/>
        <end position="568"/>
    </location>
</feature>
<proteinExistence type="predicted"/>
<organism evidence="12 13">
    <name type="scientific">Thermomonospora echinospora</name>
    <dbReference type="NCBI Taxonomy" id="1992"/>
    <lineage>
        <taxon>Bacteria</taxon>
        <taxon>Bacillati</taxon>
        <taxon>Actinomycetota</taxon>
        <taxon>Actinomycetes</taxon>
        <taxon>Streptosporangiales</taxon>
        <taxon>Thermomonosporaceae</taxon>
        <taxon>Thermomonospora</taxon>
    </lineage>
</organism>
<evidence type="ECO:0000256" key="6">
    <source>
        <dbReference type="ARBA" id="ARBA00022840"/>
    </source>
</evidence>
<feature type="compositionally biased region" description="Low complexity" evidence="9">
    <location>
        <begin position="492"/>
        <end position="506"/>
    </location>
</feature>
<keyword evidence="4" id="KW-0547">Nucleotide-binding</keyword>
<keyword evidence="3" id="KW-0808">Transferase</keyword>
<feature type="compositionally biased region" description="Low complexity" evidence="9">
    <location>
        <begin position="577"/>
        <end position="587"/>
    </location>
</feature>
<feature type="compositionally biased region" description="Low complexity" evidence="9">
    <location>
        <begin position="525"/>
        <end position="544"/>
    </location>
</feature>
<evidence type="ECO:0000313" key="12">
    <source>
        <dbReference type="EMBL" id="SEG75730.1"/>
    </source>
</evidence>
<reference evidence="13" key="1">
    <citation type="submission" date="2016-10" db="EMBL/GenBank/DDBJ databases">
        <authorList>
            <person name="Varghese N."/>
            <person name="Submissions S."/>
        </authorList>
    </citation>
    <scope>NUCLEOTIDE SEQUENCE [LARGE SCALE GENOMIC DNA]</scope>
    <source>
        <strain evidence="13">DSM 43163</strain>
    </source>
</reference>
<keyword evidence="2 12" id="KW-0723">Serine/threonine-protein kinase</keyword>
<dbReference type="EMBL" id="FNVO01000011">
    <property type="protein sequence ID" value="SEG75730.1"/>
    <property type="molecule type" value="Genomic_DNA"/>
</dbReference>
<dbReference type="CDD" id="cd14014">
    <property type="entry name" value="STKc_PknB_like"/>
    <property type="match status" value="1"/>
</dbReference>
<protein>
    <recommendedName>
        <fullName evidence="1">non-specific serine/threonine protein kinase</fullName>
        <ecNumber evidence="1">2.7.11.1</ecNumber>
    </recommendedName>
</protein>
<feature type="compositionally biased region" description="Pro residues" evidence="9">
    <location>
        <begin position="545"/>
        <end position="558"/>
    </location>
</feature>
<dbReference type="InterPro" id="IPR011009">
    <property type="entry name" value="Kinase-like_dom_sf"/>
</dbReference>